<dbReference type="GO" id="GO:0003697">
    <property type="term" value="F:single-stranded DNA binding"/>
    <property type="evidence" value="ECO:0007669"/>
    <property type="project" value="InterPro"/>
</dbReference>
<evidence type="ECO:0000256" key="8">
    <source>
        <dbReference type="ARBA" id="ARBA00035185"/>
    </source>
</evidence>
<comment type="caution">
    <text evidence="10">The sequence shown here is derived from an EMBL/GenBank/DDBJ whole genome shotgun (WGS) entry which is preliminary data.</text>
</comment>
<gene>
    <name evidence="10" type="ORF">AAL_04512</name>
</gene>
<dbReference type="PANTHER" id="PTHR28184">
    <property type="entry name" value="MITOCHONDRIAL HOMOLOGOUS RECOMBINATION PROTEIN 1"/>
    <property type="match status" value="1"/>
</dbReference>
<keyword evidence="5" id="KW-0496">Mitochondrion</keyword>
<dbReference type="Proteomes" id="UP000078544">
    <property type="component" value="Unassembled WGS sequence"/>
</dbReference>
<comment type="similarity">
    <text evidence="2">Belongs to the mitochondrion-specific ribosomal protein mL67 family.</text>
</comment>
<dbReference type="EMBL" id="AZGY01000009">
    <property type="protein sequence ID" value="KZZ95281.1"/>
    <property type="molecule type" value="Genomic_DNA"/>
</dbReference>
<keyword evidence="7" id="KW-0687">Ribonucleoprotein</keyword>
<keyword evidence="6" id="KW-0804">Transcription</keyword>
<evidence type="ECO:0000256" key="6">
    <source>
        <dbReference type="ARBA" id="ARBA00023163"/>
    </source>
</evidence>
<dbReference type="PANTHER" id="PTHR28184:SF1">
    <property type="entry name" value="LARGE RIBOSOMAL SUBUNIT PROTEIN ML67"/>
    <property type="match status" value="1"/>
</dbReference>
<dbReference type="Pfam" id="PF12829">
    <property type="entry name" value="Mhr1"/>
    <property type="match status" value="1"/>
</dbReference>
<evidence type="ECO:0000313" key="10">
    <source>
        <dbReference type="EMBL" id="KZZ95281.1"/>
    </source>
</evidence>
<dbReference type="InterPro" id="IPR024629">
    <property type="entry name" value="Ribosomal_mL67"/>
</dbReference>
<dbReference type="GO" id="GO:0000150">
    <property type="term" value="F:DNA strand exchange activity"/>
    <property type="evidence" value="ECO:0007669"/>
    <property type="project" value="InterPro"/>
</dbReference>
<evidence type="ECO:0000256" key="7">
    <source>
        <dbReference type="ARBA" id="ARBA00023274"/>
    </source>
</evidence>
<keyword evidence="3" id="KW-0689">Ribosomal protein</keyword>
<dbReference type="GO" id="GO:0005739">
    <property type="term" value="C:mitochondrion"/>
    <property type="evidence" value="ECO:0007669"/>
    <property type="project" value="UniProtKB-SubCell"/>
</dbReference>
<sequence>MNSAARSRFTQWPGLSRICLRQVHAGRHLRTEAAFQGPDAHGPDAHGEQIWVFSHRRSDQIIYSFDENLNVFHSLKQLPFNGKKTKPAKFRKDYWSPMALIKFPHGRADAGLSVYQKLRELKHLHEVAWTDELRYKRPEEFSKEDKEKIAEEESKARQYRPIRNKAQRGTALNAQKKNCIADMAAVLSGQGSGNKIAAVDSPGGSSAGLVQVSVRWANDQDKEFAESWPENVEHGMLNEPSPP</sequence>
<keyword evidence="4" id="KW-0805">Transcription regulation</keyword>
<evidence type="ECO:0000256" key="1">
    <source>
        <dbReference type="ARBA" id="ARBA00004173"/>
    </source>
</evidence>
<dbReference type="OrthoDB" id="5333655at2759"/>
<dbReference type="GO" id="GO:0005840">
    <property type="term" value="C:ribosome"/>
    <property type="evidence" value="ECO:0007669"/>
    <property type="project" value="UniProtKB-KW"/>
</dbReference>
<dbReference type="GO" id="GO:1990904">
    <property type="term" value="C:ribonucleoprotein complex"/>
    <property type="evidence" value="ECO:0007669"/>
    <property type="project" value="UniProtKB-KW"/>
</dbReference>
<name>A0A168BGM3_9HYPO</name>
<proteinExistence type="inferred from homology"/>
<evidence type="ECO:0000256" key="9">
    <source>
        <dbReference type="SAM" id="MobiDB-lite"/>
    </source>
</evidence>
<organism evidence="10 11">
    <name type="scientific">Moelleriella libera RCEF 2490</name>
    <dbReference type="NCBI Taxonomy" id="1081109"/>
    <lineage>
        <taxon>Eukaryota</taxon>
        <taxon>Fungi</taxon>
        <taxon>Dikarya</taxon>
        <taxon>Ascomycota</taxon>
        <taxon>Pezizomycotina</taxon>
        <taxon>Sordariomycetes</taxon>
        <taxon>Hypocreomycetidae</taxon>
        <taxon>Hypocreales</taxon>
        <taxon>Clavicipitaceae</taxon>
        <taxon>Moelleriella</taxon>
    </lineage>
</organism>
<dbReference type="STRING" id="1081109.A0A168BGM3"/>
<dbReference type="AlphaFoldDB" id="A0A168BGM3"/>
<evidence type="ECO:0000256" key="2">
    <source>
        <dbReference type="ARBA" id="ARBA00010741"/>
    </source>
</evidence>
<evidence type="ECO:0000256" key="4">
    <source>
        <dbReference type="ARBA" id="ARBA00023015"/>
    </source>
</evidence>
<comment type="subcellular location">
    <subcellularLocation>
        <location evidence="1">Mitochondrion</location>
    </subcellularLocation>
</comment>
<evidence type="ECO:0000313" key="11">
    <source>
        <dbReference type="Proteomes" id="UP000078544"/>
    </source>
</evidence>
<keyword evidence="11" id="KW-1185">Reference proteome</keyword>
<reference evidence="10 11" key="1">
    <citation type="journal article" date="2016" name="Genome Biol. Evol.">
        <title>Divergent and convergent evolution of fungal pathogenicity.</title>
        <authorList>
            <person name="Shang Y."/>
            <person name="Xiao G."/>
            <person name="Zheng P."/>
            <person name="Cen K."/>
            <person name="Zhan S."/>
            <person name="Wang C."/>
        </authorList>
    </citation>
    <scope>NUCLEOTIDE SEQUENCE [LARGE SCALE GENOMIC DNA]</scope>
    <source>
        <strain evidence="10 11">RCEF 2490</strain>
    </source>
</reference>
<evidence type="ECO:0000256" key="5">
    <source>
        <dbReference type="ARBA" id="ARBA00023128"/>
    </source>
</evidence>
<evidence type="ECO:0000256" key="3">
    <source>
        <dbReference type="ARBA" id="ARBA00022980"/>
    </source>
</evidence>
<protein>
    <recommendedName>
        <fullName evidence="8">Large ribosomal subunit protein mL67</fullName>
    </recommendedName>
</protein>
<feature type="region of interest" description="Disordered" evidence="9">
    <location>
        <begin position="222"/>
        <end position="243"/>
    </location>
</feature>
<dbReference type="GO" id="GO:0003735">
    <property type="term" value="F:structural constituent of ribosome"/>
    <property type="evidence" value="ECO:0007669"/>
    <property type="project" value="TreeGrafter"/>
</dbReference>
<accession>A0A168BGM3</accession>